<dbReference type="InterPro" id="IPR001509">
    <property type="entry name" value="Epimerase_deHydtase"/>
</dbReference>
<proteinExistence type="predicted"/>
<dbReference type="KEGG" id="cof:FOZ74_11425"/>
<accession>A0A5B8RXX3</accession>
<reference evidence="2 3" key="1">
    <citation type="submission" date="2019-07" db="EMBL/GenBank/DDBJ databases">
        <title>Complete genome sequence of Comamonas sp. NLF 7-7 isolated from livestock.</title>
        <authorList>
            <person name="Kim D.H."/>
            <person name="Kim J.G."/>
        </authorList>
    </citation>
    <scope>NUCLEOTIDE SEQUENCE [LARGE SCALE GENOMIC DNA]</scope>
    <source>
        <strain evidence="2 3">NLF 7-7</strain>
    </source>
</reference>
<dbReference type="EMBL" id="CP042344">
    <property type="protein sequence ID" value="QEA13594.1"/>
    <property type="molecule type" value="Genomic_DNA"/>
</dbReference>
<sequence>MESYSKMNRSNSMAWLPLAPRGADDGRMHPPIRHLILGDGVIGRASAQALRALGHEATLASRTARDEAGHLQLDARDPAALARALQGHSHLHLTLGLPYRASVWERDWPRIMQGAIDAALAHGARLLWFDNLYAYGPLPLAVPMREDHPLAPPSRKGRVREGLIGQLQRAGEQRGLRWLVARSADFYGPRAHLSLLYASALQRQLQGRTAFWLGDPDRRHSFTYTLDAARALALLALDEGAWQQSWHLPTASPAPTARALLAESARLLGLAPRLHALPAALVRLAGPLHPMLREVGEMLYQNQQDYVFCSDKFMDRYPDFRITPYTQGLAATLASFAPGGDPALG</sequence>
<organism evidence="2 3">
    <name type="scientific">Comamonas flocculans</name>
    <dbReference type="NCBI Taxonomy" id="2597701"/>
    <lineage>
        <taxon>Bacteria</taxon>
        <taxon>Pseudomonadati</taxon>
        <taxon>Pseudomonadota</taxon>
        <taxon>Betaproteobacteria</taxon>
        <taxon>Burkholderiales</taxon>
        <taxon>Comamonadaceae</taxon>
        <taxon>Comamonas</taxon>
    </lineage>
</organism>
<dbReference type="AlphaFoldDB" id="A0A5B8RXX3"/>
<evidence type="ECO:0000313" key="2">
    <source>
        <dbReference type="EMBL" id="QEA13594.1"/>
    </source>
</evidence>
<dbReference type="Pfam" id="PF01370">
    <property type="entry name" value="Epimerase"/>
    <property type="match status" value="1"/>
</dbReference>
<dbReference type="OrthoDB" id="112777at2"/>
<gene>
    <name evidence="2" type="ORF">FOZ74_11425</name>
</gene>
<protein>
    <submittedName>
        <fullName evidence="2">NAD-dependent epimerase/dehydratase family protein</fullName>
    </submittedName>
</protein>
<dbReference type="SUPFAM" id="SSF51735">
    <property type="entry name" value="NAD(P)-binding Rossmann-fold domains"/>
    <property type="match status" value="1"/>
</dbReference>
<dbReference type="Gene3D" id="3.40.50.720">
    <property type="entry name" value="NAD(P)-binding Rossmann-like Domain"/>
    <property type="match status" value="1"/>
</dbReference>
<name>A0A5B8RXX3_9BURK</name>
<evidence type="ECO:0000313" key="3">
    <source>
        <dbReference type="Proteomes" id="UP000321199"/>
    </source>
</evidence>
<dbReference type="Proteomes" id="UP000321199">
    <property type="component" value="Chromosome"/>
</dbReference>
<dbReference type="InterPro" id="IPR036291">
    <property type="entry name" value="NAD(P)-bd_dom_sf"/>
</dbReference>
<feature type="domain" description="NAD-dependent epimerase/dehydratase" evidence="1">
    <location>
        <begin position="38"/>
        <end position="236"/>
    </location>
</feature>
<evidence type="ECO:0000259" key="1">
    <source>
        <dbReference type="Pfam" id="PF01370"/>
    </source>
</evidence>
<keyword evidence="3" id="KW-1185">Reference proteome</keyword>